<gene>
    <name evidence="1" type="ORF">OUZ56_001499</name>
</gene>
<evidence type="ECO:0000313" key="1">
    <source>
        <dbReference type="EMBL" id="KAK4019483.1"/>
    </source>
</evidence>
<proteinExistence type="predicted"/>
<evidence type="ECO:0000313" key="2">
    <source>
        <dbReference type="Proteomes" id="UP001234178"/>
    </source>
</evidence>
<sequence>MDFEKVKMKGRFRLTPRHFGITSSKKGNISILHVQQLTLCPVLTAYKFSFLTCKLFPTLCVNDTVLTKKWVKSKKQFLSSFETSDKVCLQRNVCSSVIVHDEGIHIAVKPMPQQPEESIDGGTSHRVAELLAGGLYTGPYFDPFTTADISVQVGSNAILPCRVRQAGNRSGFLVIFRRPTVISYQRNFILFAIVKRLKCLSTFIANVEYRNAT</sequence>
<protein>
    <submittedName>
        <fullName evidence="1">Uncharacterized protein</fullName>
    </submittedName>
</protein>
<organism evidence="1 2">
    <name type="scientific">Daphnia magna</name>
    <dbReference type="NCBI Taxonomy" id="35525"/>
    <lineage>
        <taxon>Eukaryota</taxon>
        <taxon>Metazoa</taxon>
        <taxon>Ecdysozoa</taxon>
        <taxon>Arthropoda</taxon>
        <taxon>Crustacea</taxon>
        <taxon>Branchiopoda</taxon>
        <taxon>Diplostraca</taxon>
        <taxon>Cladocera</taxon>
        <taxon>Anomopoda</taxon>
        <taxon>Daphniidae</taxon>
        <taxon>Daphnia</taxon>
    </lineage>
</organism>
<comment type="caution">
    <text evidence="1">The sequence shown here is derived from an EMBL/GenBank/DDBJ whole genome shotgun (WGS) entry which is preliminary data.</text>
</comment>
<reference evidence="1 2" key="1">
    <citation type="journal article" date="2023" name="Nucleic Acids Res.">
        <title>The hologenome of Daphnia magna reveals possible DNA methylation and microbiome-mediated evolution of the host genome.</title>
        <authorList>
            <person name="Chaturvedi A."/>
            <person name="Li X."/>
            <person name="Dhandapani V."/>
            <person name="Marshall H."/>
            <person name="Kissane S."/>
            <person name="Cuenca-Cambronero M."/>
            <person name="Asole G."/>
            <person name="Calvet F."/>
            <person name="Ruiz-Romero M."/>
            <person name="Marangio P."/>
            <person name="Guigo R."/>
            <person name="Rago D."/>
            <person name="Mirbahai L."/>
            <person name="Eastwood N."/>
            <person name="Colbourne J.K."/>
            <person name="Zhou J."/>
            <person name="Mallon E."/>
            <person name="Orsini L."/>
        </authorList>
    </citation>
    <scope>NUCLEOTIDE SEQUENCE [LARGE SCALE GENOMIC DNA]</scope>
    <source>
        <strain evidence="1">LRV0_1</strain>
    </source>
</reference>
<accession>A0ABR0A2V4</accession>
<name>A0ABR0A2V4_9CRUS</name>
<dbReference type="Proteomes" id="UP001234178">
    <property type="component" value="Unassembled WGS sequence"/>
</dbReference>
<dbReference type="EMBL" id="JAOYFB010000036">
    <property type="protein sequence ID" value="KAK4019483.1"/>
    <property type="molecule type" value="Genomic_DNA"/>
</dbReference>
<keyword evidence="2" id="KW-1185">Reference proteome</keyword>